<sequence>MTENTSDTDRLIAELSALREEVDKLNKHRFLRAHDNAFRMMGYNFLRGLAVGLGTVVGATMLVSVAAYFLAQIDFIPIIGDWAKIIAQEIQMNRMEPVQ</sequence>
<keyword evidence="1" id="KW-0812">Transmembrane</keyword>
<keyword evidence="1" id="KW-1133">Transmembrane helix</keyword>
<protein>
    <submittedName>
        <fullName evidence="2">Uncharacterized protein</fullName>
    </submittedName>
</protein>
<evidence type="ECO:0000313" key="2">
    <source>
        <dbReference type="EMBL" id="MBB4021836.1"/>
    </source>
</evidence>
<feature type="transmembrane region" description="Helical" evidence="1">
    <location>
        <begin position="49"/>
        <end position="71"/>
    </location>
</feature>
<dbReference type="AlphaFoldDB" id="A0A840CG96"/>
<reference evidence="2" key="1">
    <citation type="submission" date="2020-08" db="EMBL/GenBank/DDBJ databases">
        <title>Genomic Encyclopedia of Type Strains, Phase IV (KMG-IV): sequencing the most valuable type-strain genomes for metagenomic binning, comparative biology and taxonomic classification.</title>
        <authorList>
            <person name="Goeker M."/>
        </authorList>
    </citation>
    <scope>NUCLEOTIDE SEQUENCE [LARGE SCALE GENOMIC DNA]</scope>
    <source>
        <strain evidence="2">DSM 105040</strain>
    </source>
</reference>
<evidence type="ECO:0000313" key="3">
    <source>
        <dbReference type="Proteomes" id="UP000585681"/>
    </source>
</evidence>
<dbReference type="Proteomes" id="UP000585681">
    <property type="component" value="Unassembled WGS sequence"/>
</dbReference>
<dbReference type="Pfam" id="PF18910">
    <property type="entry name" value="DUF5665"/>
    <property type="match status" value="1"/>
</dbReference>
<accession>A0A840CG96</accession>
<proteinExistence type="predicted"/>
<gene>
    <name evidence="2" type="ORF">GGR17_001627</name>
</gene>
<keyword evidence="3" id="KW-1185">Reference proteome</keyword>
<dbReference type="InterPro" id="IPR043723">
    <property type="entry name" value="DUF5665"/>
</dbReference>
<name>A0A840CG96_9RHOB</name>
<dbReference type="RefSeq" id="WP_037209984.1">
    <property type="nucleotide sequence ID" value="NZ_JACIEQ010000001.1"/>
</dbReference>
<comment type="caution">
    <text evidence="2">The sequence shown here is derived from an EMBL/GenBank/DDBJ whole genome shotgun (WGS) entry which is preliminary data.</text>
</comment>
<dbReference type="EMBL" id="JACIEQ010000001">
    <property type="protein sequence ID" value="MBB4021836.1"/>
    <property type="molecule type" value="Genomic_DNA"/>
</dbReference>
<keyword evidence="1" id="KW-0472">Membrane</keyword>
<organism evidence="2 3">
    <name type="scientific">Actibacterium naphthalenivorans</name>
    <dbReference type="NCBI Taxonomy" id="1614693"/>
    <lineage>
        <taxon>Bacteria</taxon>
        <taxon>Pseudomonadati</taxon>
        <taxon>Pseudomonadota</taxon>
        <taxon>Alphaproteobacteria</taxon>
        <taxon>Rhodobacterales</taxon>
        <taxon>Roseobacteraceae</taxon>
        <taxon>Actibacterium</taxon>
    </lineage>
</organism>
<evidence type="ECO:0000256" key="1">
    <source>
        <dbReference type="SAM" id="Phobius"/>
    </source>
</evidence>